<gene>
    <name evidence="12" type="ORF">RIF29_29946</name>
</gene>
<evidence type="ECO:0000256" key="7">
    <source>
        <dbReference type="ARBA" id="ARBA00023132"/>
    </source>
</evidence>
<proteinExistence type="inferred from homology"/>
<dbReference type="Pfam" id="PF05064">
    <property type="entry name" value="Nsp1_C"/>
    <property type="match status" value="1"/>
</dbReference>
<feature type="region of interest" description="Disordered" evidence="10">
    <location>
        <begin position="35"/>
        <end position="122"/>
    </location>
</feature>
<protein>
    <recommendedName>
        <fullName evidence="11">Nucleoporin NSP1-like C-terminal domain-containing protein</fullName>
    </recommendedName>
</protein>
<evidence type="ECO:0000259" key="11">
    <source>
        <dbReference type="Pfam" id="PF05064"/>
    </source>
</evidence>
<feature type="coiled-coil region" evidence="9">
    <location>
        <begin position="664"/>
        <end position="705"/>
    </location>
</feature>
<keyword evidence="5" id="KW-0653">Protein transport</keyword>
<feature type="region of interest" description="Disordered" evidence="10">
    <location>
        <begin position="273"/>
        <end position="297"/>
    </location>
</feature>
<dbReference type="GO" id="GO:0005543">
    <property type="term" value="F:phospholipid binding"/>
    <property type="evidence" value="ECO:0007669"/>
    <property type="project" value="TreeGrafter"/>
</dbReference>
<keyword evidence="3" id="KW-0813">Transport</keyword>
<keyword evidence="6" id="KW-0811">Translocation</keyword>
<dbReference type="InterPro" id="IPR007758">
    <property type="entry name" value="Nucleoporin_NSP1_C"/>
</dbReference>
<feature type="region of interest" description="Disordered" evidence="10">
    <location>
        <begin position="137"/>
        <end position="156"/>
    </location>
</feature>
<keyword evidence="13" id="KW-1185">Reference proteome</keyword>
<dbReference type="GO" id="GO:0051028">
    <property type="term" value="P:mRNA transport"/>
    <property type="evidence" value="ECO:0007669"/>
    <property type="project" value="UniProtKB-KW"/>
</dbReference>
<evidence type="ECO:0000256" key="5">
    <source>
        <dbReference type="ARBA" id="ARBA00022927"/>
    </source>
</evidence>
<dbReference type="Proteomes" id="UP001372338">
    <property type="component" value="Unassembled WGS sequence"/>
</dbReference>
<dbReference type="EMBL" id="JAYWIO010000006">
    <property type="protein sequence ID" value="KAK7256495.1"/>
    <property type="molecule type" value="Genomic_DNA"/>
</dbReference>
<dbReference type="GO" id="GO:0017056">
    <property type="term" value="F:structural constituent of nuclear pore"/>
    <property type="evidence" value="ECO:0007669"/>
    <property type="project" value="InterPro"/>
</dbReference>
<evidence type="ECO:0000256" key="4">
    <source>
        <dbReference type="ARBA" id="ARBA00022816"/>
    </source>
</evidence>
<reference evidence="12 13" key="1">
    <citation type="submission" date="2024-01" db="EMBL/GenBank/DDBJ databases">
        <title>The genomes of 5 underutilized Papilionoideae crops provide insights into root nodulation and disease resistanc.</title>
        <authorList>
            <person name="Yuan L."/>
        </authorList>
    </citation>
    <scope>NUCLEOTIDE SEQUENCE [LARGE SCALE GENOMIC DNA]</scope>
    <source>
        <strain evidence="12">ZHUSHIDOU_FW_LH</strain>
        <tissue evidence="12">Leaf</tissue>
    </source>
</reference>
<name>A0AAN9HXW2_CROPI</name>
<evidence type="ECO:0000256" key="2">
    <source>
        <dbReference type="ARBA" id="ARBA00005911"/>
    </source>
</evidence>
<feature type="domain" description="Nucleoporin NSP1-like C-terminal" evidence="11">
    <location>
        <begin position="295"/>
        <end position="394"/>
    </location>
</feature>
<feature type="compositionally biased region" description="Low complexity" evidence="10">
    <location>
        <begin position="35"/>
        <end position="75"/>
    </location>
</feature>
<dbReference type="PANTHER" id="PTHR12084">
    <property type="entry name" value="NUCLEAR PORE GLYCOPROTEIN P62-RELATED"/>
    <property type="match status" value="1"/>
</dbReference>
<evidence type="ECO:0000313" key="12">
    <source>
        <dbReference type="EMBL" id="KAK7256495.1"/>
    </source>
</evidence>
<accession>A0AAN9HXW2</accession>
<evidence type="ECO:0000256" key="10">
    <source>
        <dbReference type="SAM" id="MobiDB-lite"/>
    </source>
</evidence>
<keyword evidence="8" id="KW-0539">Nucleus</keyword>
<dbReference type="GO" id="GO:0006606">
    <property type="term" value="P:protein import into nucleus"/>
    <property type="evidence" value="ECO:0007669"/>
    <property type="project" value="TreeGrafter"/>
</dbReference>
<evidence type="ECO:0000313" key="13">
    <source>
        <dbReference type="Proteomes" id="UP001372338"/>
    </source>
</evidence>
<feature type="region of interest" description="Disordered" evidence="10">
    <location>
        <begin position="1"/>
        <end position="23"/>
    </location>
</feature>
<evidence type="ECO:0000256" key="6">
    <source>
        <dbReference type="ARBA" id="ARBA00023010"/>
    </source>
</evidence>
<keyword evidence="4" id="KW-0509">mRNA transport</keyword>
<dbReference type="Gene3D" id="1.20.5.170">
    <property type="match status" value="1"/>
</dbReference>
<dbReference type="FunFam" id="1.20.5.170:FF:000040">
    <property type="entry name" value="Nuclear pore glycoprotein p62"/>
    <property type="match status" value="1"/>
</dbReference>
<evidence type="ECO:0000256" key="9">
    <source>
        <dbReference type="SAM" id="Coils"/>
    </source>
</evidence>
<evidence type="ECO:0000256" key="8">
    <source>
        <dbReference type="ARBA" id="ARBA00023242"/>
    </source>
</evidence>
<evidence type="ECO:0000256" key="1">
    <source>
        <dbReference type="ARBA" id="ARBA00004567"/>
    </source>
</evidence>
<comment type="similarity">
    <text evidence="2">Belongs to the nucleoporin NSP1/NUP62 family.</text>
</comment>
<feature type="compositionally biased region" description="Low complexity" evidence="10">
    <location>
        <begin position="273"/>
        <end position="296"/>
    </location>
</feature>
<dbReference type="GO" id="GO:0044613">
    <property type="term" value="C:nuclear pore central transport channel"/>
    <property type="evidence" value="ECO:0007669"/>
    <property type="project" value="TreeGrafter"/>
</dbReference>
<organism evidence="12 13">
    <name type="scientific">Crotalaria pallida</name>
    <name type="common">Smooth rattlebox</name>
    <name type="synonym">Crotalaria striata</name>
    <dbReference type="NCBI Taxonomy" id="3830"/>
    <lineage>
        <taxon>Eukaryota</taxon>
        <taxon>Viridiplantae</taxon>
        <taxon>Streptophyta</taxon>
        <taxon>Embryophyta</taxon>
        <taxon>Tracheophyta</taxon>
        <taxon>Spermatophyta</taxon>
        <taxon>Magnoliopsida</taxon>
        <taxon>eudicotyledons</taxon>
        <taxon>Gunneridae</taxon>
        <taxon>Pentapetalae</taxon>
        <taxon>rosids</taxon>
        <taxon>fabids</taxon>
        <taxon>Fabales</taxon>
        <taxon>Fabaceae</taxon>
        <taxon>Papilionoideae</taxon>
        <taxon>50 kb inversion clade</taxon>
        <taxon>genistoids sensu lato</taxon>
        <taxon>core genistoids</taxon>
        <taxon>Crotalarieae</taxon>
        <taxon>Crotalaria</taxon>
    </lineage>
</organism>
<feature type="compositionally biased region" description="Low complexity" evidence="10">
    <location>
        <begin position="100"/>
        <end position="122"/>
    </location>
</feature>
<keyword evidence="9" id="KW-0175">Coiled coil</keyword>
<dbReference type="InterPro" id="IPR026010">
    <property type="entry name" value="NSP1/NUP62"/>
</dbReference>
<feature type="compositionally biased region" description="Low complexity" evidence="10">
    <location>
        <begin position="1"/>
        <end position="15"/>
    </location>
</feature>
<evidence type="ECO:0000256" key="3">
    <source>
        <dbReference type="ARBA" id="ARBA00022448"/>
    </source>
</evidence>
<keyword evidence="7" id="KW-0906">Nuclear pore complex</keyword>
<comment type="subcellular location">
    <subcellularLocation>
        <location evidence="1">Nucleus</location>
        <location evidence="1">Nuclear pore complex</location>
    </subcellularLocation>
</comment>
<dbReference type="GO" id="GO:0006405">
    <property type="term" value="P:RNA export from nucleus"/>
    <property type="evidence" value="ECO:0007669"/>
    <property type="project" value="TreeGrafter"/>
</dbReference>
<feature type="compositionally biased region" description="Low complexity" evidence="10">
    <location>
        <begin position="83"/>
        <end position="93"/>
    </location>
</feature>
<comment type="caution">
    <text evidence="12">The sequence shown here is derived from an EMBL/GenBank/DDBJ whole genome shotgun (WGS) entry which is preliminary data.</text>
</comment>
<dbReference type="PANTHER" id="PTHR12084:SF0">
    <property type="entry name" value="NUCLEAR PORE GLYCOPROTEIN P62"/>
    <property type="match status" value="1"/>
</dbReference>
<sequence>MSGFYFGSSSSSSPFSSPPPFCSSSSGFSFGSSSFFSSSSFTPSFSSSTTTTSFGFSSSAASSSTTTTTTPPLFSNPFAKPSAAATTTTTTTTPPLFSNPFAKPSSAAATTTTTTPSFSSATTPFSAQFEKSSAATTTTSNASSSAATTSTTSSANTSGFSFGAPTSSAASQPSFQFTINAAPASAPASVSVSVTQAAASSELNSFACNSSSASLFSTVTTTASSTGLNFANESAVASTPAVWSVAAPEFAAITSTSVAPAISSGSTSATQISSSLDVASTSGTTSTVSTPIGTTSKLPSEINGKTVEEIIKEWNAELQERTGKFRKQANLLAEWDRRILQNHDVLLKLEIEVAKVVETQSNSEQLLELIETRQQEVDKALLSMEEETERIKKDERGLLLDDEAASTRDAMYEQSELIEREREQMTEQIKSIIQSLNSNQGGELDAHDGVSPLDAVVQILNNQMTSLMVISESAPSSAIPSPVASVADVNAIHDATPPNMASLAACIPPQIPNAPIPSASTNNISRELESLAHLKAMLFEGVKSPMQSDRPTGCSGDKSGDSQLSKLLSELRGLLETQFDALFDDLSLQNQVMTLSSDLMKLKLPENLQIQVAQVHSFIITLVKRHEAIQTAVLEHDQNQKQKDDLSHRVIAIDKELPSLDSIIVAKKEKLKAVTNRIDELKAELQALEEEQAASSQELVIAEKQKEEYSADIPLLFQKVSSIMTFLQFSQITRDSALESKKQLAATWESMKIDY</sequence>
<dbReference type="AlphaFoldDB" id="A0AAN9HXW2"/>